<gene>
    <name evidence="3" type="ORF">CCACVL1_13362</name>
</gene>
<feature type="transmembrane region" description="Helical" evidence="2">
    <location>
        <begin position="208"/>
        <end position="230"/>
    </location>
</feature>
<feature type="transmembrane region" description="Helical" evidence="2">
    <location>
        <begin position="182"/>
        <end position="202"/>
    </location>
</feature>
<organism evidence="3 4">
    <name type="scientific">Corchorus capsularis</name>
    <name type="common">Jute</name>
    <dbReference type="NCBI Taxonomy" id="210143"/>
    <lineage>
        <taxon>Eukaryota</taxon>
        <taxon>Viridiplantae</taxon>
        <taxon>Streptophyta</taxon>
        <taxon>Embryophyta</taxon>
        <taxon>Tracheophyta</taxon>
        <taxon>Spermatophyta</taxon>
        <taxon>Magnoliopsida</taxon>
        <taxon>eudicotyledons</taxon>
        <taxon>Gunneridae</taxon>
        <taxon>Pentapetalae</taxon>
        <taxon>rosids</taxon>
        <taxon>malvids</taxon>
        <taxon>Malvales</taxon>
        <taxon>Malvaceae</taxon>
        <taxon>Grewioideae</taxon>
        <taxon>Apeibeae</taxon>
        <taxon>Corchorus</taxon>
    </lineage>
</organism>
<dbReference type="Gramene" id="OMO79841">
    <property type="protein sequence ID" value="OMO79841"/>
    <property type="gene ID" value="CCACVL1_13362"/>
</dbReference>
<evidence type="ECO:0000256" key="1">
    <source>
        <dbReference type="SAM" id="Coils"/>
    </source>
</evidence>
<dbReference type="PANTHER" id="PTHR36383">
    <property type="entry name" value="OS09G0529350 PROTEIN"/>
    <property type="match status" value="1"/>
</dbReference>
<protein>
    <recommendedName>
        <fullName evidence="5">Homer protein</fullName>
    </recommendedName>
</protein>
<dbReference type="PANTHER" id="PTHR36383:SF1">
    <property type="entry name" value="PROTEIN, PUTATIVE-RELATED"/>
    <property type="match status" value="1"/>
</dbReference>
<dbReference type="AlphaFoldDB" id="A0A1R3IBE8"/>
<dbReference type="Proteomes" id="UP000188268">
    <property type="component" value="Unassembled WGS sequence"/>
</dbReference>
<keyword evidence="2" id="KW-0812">Transmembrane</keyword>
<evidence type="ECO:0000256" key="2">
    <source>
        <dbReference type="SAM" id="Phobius"/>
    </source>
</evidence>
<feature type="transmembrane region" description="Helical" evidence="2">
    <location>
        <begin position="242"/>
        <end position="259"/>
    </location>
</feature>
<name>A0A1R3IBE8_COCAP</name>
<dbReference type="EMBL" id="AWWV01010350">
    <property type="protein sequence ID" value="OMO79841.1"/>
    <property type="molecule type" value="Genomic_DNA"/>
</dbReference>
<keyword evidence="1" id="KW-0175">Coiled coil</keyword>
<evidence type="ECO:0000313" key="4">
    <source>
        <dbReference type="Proteomes" id="UP000188268"/>
    </source>
</evidence>
<reference evidence="3 4" key="1">
    <citation type="submission" date="2013-09" db="EMBL/GenBank/DDBJ databases">
        <title>Corchorus capsularis genome sequencing.</title>
        <authorList>
            <person name="Alam M."/>
            <person name="Haque M.S."/>
            <person name="Islam M.S."/>
            <person name="Emdad E.M."/>
            <person name="Islam M.M."/>
            <person name="Ahmed B."/>
            <person name="Halim A."/>
            <person name="Hossen Q.M.M."/>
            <person name="Hossain M.Z."/>
            <person name="Ahmed R."/>
            <person name="Khan M.M."/>
            <person name="Islam R."/>
            <person name="Rashid M.M."/>
            <person name="Khan S.A."/>
            <person name="Rahman M.S."/>
            <person name="Alam M."/>
        </authorList>
    </citation>
    <scope>NUCLEOTIDE SEQUENCE [LARGE SCALE GENOMIC DNA]</scope>
    <source>
        <strain evidence="4">cv. CVL-1</strain>
        <tissue evidence="3">Whole seedling</tissue>
    </source>
</reference>
<dbReference type="STRING" id="210143.A0A1R3IBE8"/>
<comment type="caution">
    <text evidence="3">The sequence shown here is derived from an EMBL/GenBank/DDBJ whole genome shotgun (WGS) entry which is preliminary data.</text>
</comment>
<dbReference type="OMA" id="AECQREI"/>
<accession>A0A1R3IBE8</accession>
<feature type="transmembrane region" description="Helical" evidence="2">
    <location>
        <begin position="279"/>
        <end position="298"/>
    </location>
</feature>
<keyword evidence="2" id="KW-0472">Membrane</keyword>
<keyword evidence="4" id="KW-1185">Reference proteome</keyword>
<evidence type="ECO:0000313" key="3">
    <source>
        <dbReference type="EMBL" id="OMO79841.1"/>
    </source>
</evidence>
<keyword evidence="2" id="KW-1133">Transmembrane helix</keyword>
<proteinExistence type="predicted"/>
<feature type="coiled-coil region" evidence="1">
    <location>
        <begin position="79"/>
        <end position="147"/>
    </location>
</feature>
<sequence length="319" mass="34661">MPSAITSTFLLSSNPRSSFCISPSTWSNSFHSPNSPLLRPFTLRCSSNSEEKGTSNDLKDALSGVLGKQVEELLNREENKGLLDGLEKASERVEKAKRELVEIEKQELEAQLMRNYINQLEARASEIAECQQEISQARAMVEEAERSLSLNAGNNAGDGDALRSEDGEGIDKDKERLESVKAALISAVVGTIAGLPISLTQVSSSSQLLLPLSVNFISCALFGVTFRYTVRRDLDNIQLKTGTSAAFGFVKGLGTLSGGPPLELDPGSFFSHAFDGALYVSQNLLIFLFAAVGLDFCFKMRILSPFPMKRPVPKTNTSD</sequence>
<evidence type="ECO:0008006" key="5">
    <source>
        <dbReference type="Google" id="ProtNLM"/>
    </source>
</evidence>
<dbReference type="OrthoDB" id="198474at2759"/>